<dbReference type="GO" id="GO:0016491">
    <property type="term" value="F:oxidoreductase activity"/>
    <property type="evidence" value="ECO:0007669"/>
    <property type="project" value="InterPro"/>
</dbReference>
<dbReference type="OrthoDB" id="505347at2"/>
<dbReference type="Gene3D" id="1.10.620.20">
    <property type="entry name" value="Ribonucleotide Reductase, subunit A"/>
    <property type="match status" value="1"/>
</dbReference>
<sequence>MSVPGLGDDWYGSSGVRAGPRRLLREELRGGRLFFPPHLVPYWSHPLVGALPQHRKDALLARHLFQYLEFTAHFETRVVNRATDQIAGGRSGVAAARSVRLEAYRIYCDEAYHSLCSLDAVDQFATACGTAPLPYDFEPFLRRLDAAGEQLMPGEQALAQLLQVVVFETLITALLNDIPRDDRVLSLVRDLVRDHAKDEGRHHVFFSRFFGELWTQQDTSVRLRAARCLPELIRRSLLPYLEPLRRSLVAAGLTATQAQEVLYDSYPDGRVDAGIRDTARHSLRLFEDNGVFDVPGARDAFAAARLVD</sequence>
<organism evidence="1 2">
    <name type="scientific">Streptomyces alboniger</name>
    <dbReference type="NCBI Taxonomy" id="132473"/>
    <lineage>
        <taxon>Bacteria</taxon>
        <taxon>Bacillati</taxon>
        <taxon>Actinomycetota</taxon>
        <taxon>Actinomycetes</taxon>
        <taxon>Kitasatosporales</taxon>
        <taxon>Streptomycetaceae</taxon>
        <taxon>Streptomyces</taxon>
        <taxon>Streptomyces aurantiacus group</taxon>
    </lineage>
</organism>
<dbReference type="AlphaFoldDB" id="A0A5J6H8B4"/>
<name>A0A5J6H8B4_STRAD</name>
<protein>
    <recommendedName>
        <fullName evidence="3">Diiron oxygenase</fullName>
    </recommendedName>
</protein>
<reference evidence="1 2" key="1">
    <citation type="submission" date="2017-09" db="EMBL/GenBank/DDBJ databases">
        <authorList>
            <person name="Lee N."/>
            <person name="Cho B.-K."/>
        </authorList>
    </citation>
    <scope>NUCLEOTIDE SEQUENCE [LARGE SCALE GENOMIC DNA]</scope>
    <source>
        <strain evidence="1 2">ATCC 12461</strain>
    </source>
</reference>
<evidence type="ECO:0000313" key="1">
    <source>
        <dbReference type="EMBL" id="QEV16259.1"/>
    </source>
</evidence>
<dbReference type="InterPro" id="IPR025859">
    <property type="entry name" value="AurF/CmlI"/>
</dbReference>
<dbReference type="Pfam" id="PF11583">
    <property type="entry name" value="AurF"/>
    <property type="match status" value="1"/>
</dbReference>
<accession>A0A5J6H8B4</accession>
<dbReference type="InterPro" id="IPR012348">
    <property type="entry name" value="RNR-like"/>
</dbReference>
<keyword evidence="2" id="KW-1185">Reference proteome</keyword>
<dbReference type="RefSeq" id="WP_055531208.1">
    <property type="nucleotide sequence ID" value="NZ_CP023695.1"/>
</dbReference>
<evidence type="ECO:0000313" key="2">
    <source>
        <dbReference type="Proteomes" id="UP000326553"/>
    </source>
</evidence>
<dbReference type="EMBL" id="CP023695">
    <property type="protein sequence ID" value="QEV16259.1"/>
    <property type="molecule type" value="Genomic_DNA"/>
</dbReference>
<gene>
    <name evidence="1" type="ORF">CP975_00915</name>
</gene>
<evidence type="ECO:0008006" key="3">
    <source>
        <dbReference type="Google" id="ProtNLM"/>
    </source>
</evidence>
<proteinExistence type="predicted"/>
<dbReference type="KEGG" id="salw:CP975_00915"/>
<dbReference type="Proteomes" id="UP000326553">
    <property type="component" value="Chromosome"/>
</dbReference>